<accession>A0A2G1BP38</accession>
<reference evidence="1 2" key="1">
    <citation type="journal article" date="2016" name="Nat. Commun.">
        <title>Microbial interactions lead to rapid micro-scale successions on model marine particles.</title>
        <authorList>
            <person name="Datta M.S."/>
            <person name="Sliwerska E."/>
            <person name="Gore J."/>
            <person name="Polz M.F."/>
            <person name="Cordero O.X."/>
        </authorList>
    </citation>
    <scope>NUCLEOTIDE SEQUENCE [LARGE SCALE GENOMIC DNA]</scope>
    <source>
        <strain evidence="1 2">4G03</strain>
    </source>
</reference>
<dbReference type="EMBL" id="PDUU01001014">
    <property type="protein sequence ID" value="PHN95823.1"/>
    <property type="molecule type" value="Genomic_DNA"/>
</dbReference>
<dbReference type="Pfam" id="PF09721">
    <property type="entry name" value="Exosortase_EpsH"/>
    <property type="match status" value="1"/>
</dbReference>
<sequence length="89" mass="9853">MTSFLISIYGFRLLRDQFFPLLMLALILPVWSLFQTPLRELSTIAGDIGPSIVGIEVLRDGYRLSTYGGLFDVEPACSGLGFFMVGALF</sequence>
<dbReference type="Proteomes" id="UP000222163">
    <property type="component" value="Unassembled WGS sequence"/>
</dbReference>
<protein>
    <submittedName>
        <fullName evidence="1">EpsI domain-containing exosortase</fullName>
    </submittedName>
</protein>
<proteinExistence type="predicted"/>
<feature type="non-terminal residue" evidence="1">
    <location>
        <position position="89"/>
    </location>
</feature>
<dbReference type="AlphaFoldDB" id="A0A2G1BP38"/>
<gene>
    <name evidence="1" type="ORF">CSC81_18430</name>
</gene>
<evidence type="ECO:0000313" key="1">
    <source>
        <dbReference type="EMBL" id="PHN95823.1"/>
    </source>
</evidence>
<dbReference type="InterPro" id="IPR019127">
    <property type="entry name" value="Exosortase"/>
</dbReference>
<comment type="caution">
    <text evidence="1">The sequence shown here is derived from an EMBL/GenBank/DDBJ whole genome shotgun (WGS) entry which is preliminary data.</text>
</comment>
<organism evidence="1 2">
    <name type="scientific">Tenacibaculum discolor</name>
    <dbReference type="NCBI Taxonomy" id="361581"/>
    <lineage>
        <taxon>Bacteria</taxon>
        <taxon>Pseudomonadati</taxon>
        <taxon>Bacteroidota</taxon>
        <taxon>Flavobacteriia</taxon>
        <taxon>Flavobacteriales</taxon>
        <taxon>Flavobacteriaceae</taxon>
        <taxon>Tenacibaculum</taxon>
    </lineage>
</organism>
<evidence type="ECO:0000313" key="2">
    <source>
        <dbReference type="Proteomes" id="UP000222163"/>
    </source>
</evidence>
<name>A0A2G1BP38_9FLAO</name>